<organism evidence="2 3">
    <name type="scientific">Cryptococcus floricola</name>
    <dbReference type="NCBI Taxonomy" id="2591691"/>
    <lineage>
        <taxon>Eukaryota</taxon>
        <taxon>Fungi</taxon>
        <taxon>Dikarya</taxon>
        <taxon>Basidiomycota</taxon>
        <taxon>Agaricomycotina</taxon>
        <taxon>Tremellomycetes</taxon>
        <taxon>Tremellales</taxon>
        <taxon>Cryptococcaceae</taxon>
        <taxon>Cryptococcus</taxon>
    </lineage>
</organism>
<dbReference type="AlphaFoldDB" id="A0A5D3B116"/>
<dbReference type="Proteomes" id="UP000322245">
    <property type="component" value="Unassembled WGS sequence"/>
</dbReference>
<name>A0A5D3B116_9TREE</name>
<accession>A0A5D3B116</accession>
<sequence length="77" mass="8698">MAPLRAFTPLKARPVIPYHARPLDQLDSPNSPGNPLISKVRQSEGSFGPSARHVEEDEEDLWGVILLTTFMRRKEDD</sequence>
<keyword evidence="3" id="KW-1185">Reference proteome</keyword>
<feature type="region of interest" description="Disordered" evidence="1">
    <location>
        <begin position="21"/>
        <end position="54"/>
    </location>
</feature>
<proteinExistence type="predicted"/>
<protein>
    <submittedName>
        <fullName evidence="2">Uncharacterized protein</fullName>
    </submittedName>
</protein>
<evidence type="ECO:0000256" key="1">
    <source>
        <dbReference type="SAM" id="MobiDB-lite"/>
    </source>
</evidence>
<evidence type="ECO:0000313" key="2">
    <source>
        <dbReference type="EMBL" id="TYJ56119.1"/>
    </source>
</evidence>
<evidence type="ECO:0000313" key="3">
    <source>
        <dbReference type="Proteomes" id="UP000322245"/>
    </source>
</evidence>
<reference evidence="2 3" key="1">
    <citation type="submission" date="2017-05" db="EMBL/GenBank/DDBJ databases">
        <title>The Genome Sequence of Tsuchiyaea wingfieldii DSM 27421.</title>
        <authorList>
            <person name="Cuomo C."/>
            <person name="Passer A."/>
            <person name="Billmyre B."/>
            <person name="Heitman J."/>
        </authorList>
    </citation>
    <scope>NUCLEOTIDE SEQUENCE [LARGE SCALE GENOMIC DNA]</scope>
    <source>
        <strain evidence="2 3">DSM 27421</strain>
    </source>
</reference>
<comment type="caution">
    <text evidence="2">The sequence shown here is derived from an EMBL/GenBank/DDBJ whole genome shotgun (WGS) entry which is preliminary data.</text>
</comment>
<gene>
    <name evidence="2" type="ORF">B9479_003229</name>
</gene>
<dbReference type="EMBL" id="NIDF01000029">
    <property type="protein sequence ID" value="TYJ56119.1"/>
    <property type="molecule type" value="Genomic_DNA"/>
</dbReference>